<name>A0A402B149_9CHLR</name>
<dbReference type="PANTHER" id="PTHR42932:SF3">
    <property type="entry name" value="DNA PROTECTION DURING STARVATION PROTEIN"/>
    <property type="match status" value="1"/>
</dbReference>
<evidence type="ECO:0000259" key="3">
    <source>
        <dbReference type="Pfam" id="PF00210"/>
    </source>
</evidence>
<reference evidence="5" key="1">
    <citation type="submission" date="2018-12" db="EMBL/GenBank/DDBJ databases">
        <title>Tengunoibacter tsumagoiensis gen. nov., sp. nov., Dictyobacter kobayashii sp. nov., D. alpinus sp. nov., and D. joshuensis sp. nov. and description of Dictyobacteraceae fam. nov. within the order Ktedonobacterales isolated from Tengu-no-mugimeshi.</title>
        <authorList>
            <person name="Wang C.M."/>
            <person name="Zheng Y."/>
            <person name="Sakai Y."/>
            <person name="Toyoda A."/>
            <person name="Minakuchi Y."/>
            <person name="Abe K."/>
            <person name="Yokota A."/>
            <person name="Yabe S."/>
        </authorList>
    </citation>
    <scope>NUCLEOTIDE SEQUENCE [LARGE SCALE GENOMIC DNA]</scope>
    <source>
        <strain evidence="5">Uno16</strain>
    </source>
</reference>
<dbReference type="PIRSF" id="PIRSF005900">
    <property type="entry name" value="Dps"/>
    <property type="match status" value="1"/>
</dbReference>
<organism evidence="4 5">
    <name type="scientific">Dictyobacter alpinus</name>
    <dbReference type="NCBI Taxonomy" id="2014873"/>
    <lineage>
        <taxon>Bacteria</taxon>
        <taxon>Bacillati</taxon>
        <taxon>Chloroflexota</taxon>
        <taxon>Ktedonobacteria</taxon>
        <taxon>Ktedonobacterales</taxon>
        <taxon>Dictyobacteraceae</taxon>
        <taxon>Dictyobacter</taxon>
    </lineage>
</organism>
<dbReference type="Pfam" id="PF00210">
    <property type="entry name" value="Ferritin"/>
    <property type="match status" value="1"/>
</dbReference>
<dbReference type="Gene3D" id="1.20.1260.10">
    <property type="match status" value="1"/>
</dbReference>
<comment type="similarity">
    <text evidence="1 2">Belongs to the Dps family.</text>
</comment>
<feature type="domain" description="Ferritin/DPS" evidence="3">
    <location>
        <begin position="17"/>
        <end position="156"/>
    </location>
</feature>
<dbReference type="InterPro" id="IPR002177">
    <property type="entry name" value="DPS_DNA-bd"/>
</dbReference>
<dbReference type="AlphaFoldDB" id="A0A402B149"/>
<keyword evidence="5" id="KW-1185">Reference proteome</keyword>
<evidence type="ECO:0000313" key="4">
    <source>
        <dbReference type="EMBL" id="GCE25069.1"/>
    </source>
</evidence>
<sequence>MHKTRNSLPEEQRAKLIELLNRRLADSIDLMLQVKQAHWNVKGPQFIALHALFGQIAHDIDAYVDLLAERVVQLGGNADGTAYLVTRRTSLDRYPIEVTNGEGHIEAVATVLASFGKHVRYAIGQATDLIDADSAALFTEISRSIDAWLWLVEAHQQGTQ</sequence>
<dbReference type="InterPro" id="IPR009078">
    <property type="entry name" value="Ferritin-like_SF"/>
</dbReference>
<dbReference type="EMBL" id="BIFT01000001">
    <property type="protein sequence ID" value="GCE25069.1"/>
    <property type="molecule type" value="Genomic_DNA"/>
</dbReference>
<dbReference type="InterPro" id="IPR023188">
    <property type="entry name" value="DPS_DNA-bd_CS"/>
</dbReference>
<dbReference type="CDD" id="cd01043">
    <property type="entry name" value="DPS"/>
    <property type="match status" value="1"/>
</dbReference>
<protein>
    <submittedName>
        <fullName evidence="4">DNA starvation/stationary phase protection protein</fullName>
    </submittedName>
</protein>
<dbReference type="Proteomes" id="UP000287171">
    <property type="component" value="Unassembled WGS sequence"/>
</dbReference>
<proteinExistence type="inferred from homology"/>
<evidence type="ECO:0000256" key="1">
    <source>
        <dbReference type="ARBA" id="ARBA00009497"/>
    </source>
</evidence>
<dbReference type="PANTHER" id="PTHR42932">
    <property type="entry name" value="GENERAL STRESS PROTEIN 20U"/>
    <property type="match status" value="1"/>
</dbReference>
<dbReference type="PROSITE" id="PS00819">
    <property type="entry name" value="DPS_2"/>
    <property type="match status" value="1"/>
</dbReference>
<dbReference type="NCBIfam" id="NF006975">
    <property type="entry name" value="PRK09448.1"/>
    <property type="match status" value="1"/>
</dbReference>
<dbReference type="PRINTS" id="PR01346">
    <property type="entry name" value="HELNAPAPROT"/>
</dbReference>
<comment type="caution">
    <text evidence="4">The sequence shown here is derived from an EMBL/GenBank/DDBJ whole genome shotgun (WGS) entry which is preliminary data.</text>
</comment>
<gene>
    <name evidence="4" type="ORF">KDA_05530</name>
</gene>
<dbReference type="SUPFAM" id="SSF47240">
    <property type="entry name" value="Ferritin-like"/>
    <property type="match status" value="1"/>
</dbReference>
<evidence type="ECO:0000313" key="5">
    <source>
        <dbReference type="Proteomes" id="UP000287171"/>
    </source>
</evidence>
<evidence type="ECO:0000256" key="2">
    <source>
        <dbReference type="RuleBase" id="RU003875"/>
    </source>
</evidence>
<dbReference type="InterPro" id="IPR008331">
    <property type="entry name" value="Ferritin_DPS_dom"/>
</dbReference>
<accession>A0A402B149</accession>
<dbReference type="GO" id="GO:0008199">
    <property type="term" value="F:ferric iron binding"/>
    <property type="evidence" value="ECO:0007669"/>
    <property type="project" value="InterPro"/>
</dbReference>
<dbReference type="InterPro" id="IPR012347">
    <property type="entry name" value="Ferritin-like"/>
</dbReference>
<dbReference type="OrthoDB" id="9797023at2"/>
<dbReference type="GO" id="GO:0016722">
    <property type="term" value="F:oxidoreductase activity, acting on metal ions"/>
    <property type="evidence" value="ECO:0007669"/>
    <property type="project" value="InterPro"/>
</dbReference>